<evidence type="ECO:0000313" key="3">
    <source>
        <dbReference type="Proteomes" id="UP000754883"/>
    </source>
</evidence>
<evidence type="ECO:0008006" key="4">
    <source>
        <dbReference type="Google" id="ProtNLM"/>
    </source>
</evidence>
<dbReference type="GO" id="GO:0005975">
    <property type="term" value="P:carbohydrate metabolic process"/>
    <property type="evidence" value="ECO:0007669"/>
    <property type="project" value="InterPro"/>
</dbReference>
<organism evidence="2 3">
    <name type="scientific">Clonostachys byssicola</name>
    <dbReference type="NCBI Taxonomy" id="160290"/>
    <lineage>
        <taxon>Eukaryota</taxon>
        <taxon>Fungi</taxon>
        <taxon>Dikarya</taxon>
        <taxon>Ascomycota</taxon>
        <taxon>Pezizomycotina</taxon>
        <taxon>Sordariomycetes</taxon>
        <taxon>Hypocreomycetidae</taxon>
        <taxon>Hypocreales</taxon>
        <taxon>Bionectriaceae</taxon>
        <taxon>Clonostachys</taxon>
    </lineage>
</organism>
<dbReference type="GO" id="GO:0009052">
    <property type="term" value="P:pentose-phosphate shunt, non-oxidative branch"/>
    <property type="evidence" value="ECO:0007669"/>
    <property type="project" value="TreeGrafter"/>
</dbReference>
<dbReference type="EMBL" id="CABFNO020001527">
    <property type="protein sequence ID" value="CAG9994406.1"/>
    <property type="molecule type" value="Genomic_DNA"/>
</dbReference>
<dbReference type="InterPro" id="IPR013785">
    <property type="entry name" value="Aldolase_TIM"/>
</dbReference>
<reference evidence="2" key="1">
    <citation type="submission" date="2021-10" db="EMBL/GenBank/DDBJ databases">
        <authorList>
            <person name="Piombo E."/>
        </authorList>
    </citation>
    <scope>NUCLEOTIDE SEQUENCE</scope>
</reference>
<dbReference type="PANTHER" id="PTHR10683:SF39">
    <property type="entry name" value="TRANSALDOLASE"/>
    <property type="match status" value="1"/>
</dbReference>
<name>A0A9N9US52_9HYPO</name>
<sequence>MAPKTLVEALELICNVDVDAVDPKVAKGLPFKPHNQTSNQVIMSNTMCEPEFHDMLVDKVKNYGDKGWEEVFNRVMVQFCANNIGNISNRVLVQVSPARIYNTDQVLEQCYAYDAAFKDAGISRDRYAIKIAATGPGMAAASILNKEGIRTLATSLFSLPQAIAASQAGCLYISPYLNEVAAYSDDSLMCKSDDPAMDHPMAPRLIQILEAYTQLYKETGKDQPVIVIASNANVAEILATAEIGCQHITILAHHLEELKNTPYDAAAQEKYPFLKNAPPKLKAPYYNVQKTPERLRGHNNIDPLAGPEWDGKLADIHKDYLANNGAALTAAMDVDAAVQRKMKDVCDAFDGGNAKAKAAIDAELAKLKA</sequence>
<proteinExistence type="predicted"/>
<comment type="caution">
    <text evidence="2">The sequence shown here is derived from an EMBL/GenBank/DDBJ whole genome shotgun (WGS) entry which is preliminary data.</text>
</comment>
<evidence type="ECO:0000313" key="2">
    <source>
        <dbReference type="EMBL" id="CAG9994406.1"/>
    </source>
</evidence>
<dbReference type="Gene3D" id="3.20.20.70">
    <property type="entry name" value="Aldolase class I"/>
    <property type="match status" value="1"/>
</dbReference>
<dbReference type="PANTHER" id="PTHR10683">
    <property type="entry name" value="TRANSALDOLASE"/>
    <property type="match status" value="1"/>
</dbReference>
<evidence type="ECO:0000256" key="1">
    <source>
        <dbReference type="ARBA" id="ARBA00023270"/>
    </source>
</evidence>
<protein>
    <recommendedName>
        <fullName evidence="4">Transaldolase</fullName>
    </recommendedName>
</protein>
<dbReference type="Proteomes" id="UP000754883">
    <property type="component" value="Unassembled WGS sequence"/>
</dbReference>
<gene>
    <name evidence="2" type="ORF">CBYS24578_00013420</name>
</gene>
<dbReference type="SUPFAM" id="SSF51569">
    <property type="entry name" value="Aldolase"/>
    <property type="match status" value="1"/>
</dbReference>
<keyword evidence="1" id="KW-0704">Schiff base</keyword>
<keyword evidence="3" id="KW-1185">Reference proteome</keyword>
<dbReference type="Pfam" id="PF00923">
    <property type="entry name" value="TAL_FSA"/>
    <property type="match status" value="1"/>
</dbReference>
<dbReference type="GO" id="GO:0004801">
    <property type="term" value="F:transaldolase activity"/>
    <property type="evidence" value="ECO:0007669"/>
    <property type="project" value="TreeGrafter"/>
</dbReference>
<accession>A0A9N9US52</accession>
<dbReference type="OrthoDB" id="1711136at2759"/>
<dbReference type="AlphaFoldDB" id="A0A9N9US52"/>
<dbReference type="InterPro" id="IPR001585">
    <property type="entry name" value="TAL/FSA"/>
</dbReference>